<dbReference type="GO" id="GO:0002250">
    <property type="term" value="P:adaptive immune response"/>
    <property type="evidence" value="ECO:0007669"/>
    <property type="project" value="UniProtKB-KW"/>
</dbReference>
<organism evidence="23 24">
    <name type="scientific">Gouania willdenowi</name>
    <name type="common">Blunt-snouted clingfish</name>
    <name type="synonym">Lepadogaster willdenowi</name>
    <dbReference type="NCBI Taxonomy" id="441366"/>
    <lineage>
        <taxon>Eukaryota</taxon>
        <taxon>Metazoa</taxon>
        <taxon>Chordata</taxon>
        <taxon>Craniata</taxon>
        <taxon>Vertebrata</taxon>
        <taxon>Euteleostomi</taxon>
        <taxon>Actinopterygii</taxon>
        <taxon>Neopterygii</taxon>
        <taxon>Teleostei</taxon>
        <taxon>Neoteleostei</taxon>
        <taxon>Acanthomorphata</taxon>
        <taxon>Ovalentaria</taxon>
        <taxon>Blenniimorphae</taxon>
        <taxon>Blenniiformes</taxon>
        <taxon>Gobiesocoidei</taxon>
        <taxon>Gobiesocidae</taxon>
        <taxon>Gobiesocinae</taxon>
        <taxon>Gouania</taxon>
    </lineage>
</organism>
<dbReference type="RefSeq" id="XP_028313578.1">
    <property type="nucleotide sequence ID" value="XM_028457777.1"/>
</dbReference>
<reference evidence="23" key="2">
    <citation type="submission" date="2025-08" db="UniProtKB">
        <authorList>
            <consortium name="Ensembl"/>
        </authorList>
    </citation>
    <scope>IDENTIFICATION</scope>
</reference>
<keyword evidence="15" id="KW-0968">Cytoplasmic vesicle</keyword>
<evidence type="ECO:0000256" key="10">
    <source>
        <dbReference type="ARBA" id="ARBA00022989"/>
    </source>
</evidence>
<feature type="domain" description="MACPF" evidence="22">
    <location>
        <begin position="28"/>
        <end position="345"/>
    </location>
</feature>
<evidence type="ECO:0000256" key="4">
    <source>
        <dbReference type="ARBA" id="ARBA00022452"/>
    </source>
</evidence>
<feature type="transmembrane region" description="Helical" evidence="20">
    <location>
        <begin position="653"/>
        <end position="674"/>
    </location>
</feature>
<dbReference type="InterPro" id="IPR039707">
    <property type="entry name" value="MPEG1"/>
</dbReference>
<comment type="similarity">
    <text evidence="2">Belongs to the MPEG1 family.</text>
</comment>
<keyword evidence="10 20" id="KW-1133">Transmembrane helix</keyword>
<dbReference type="Ensembl" id="ENSGWIT00000009204.1">
    <property type="protein sequence ID" value="ENSGWIP00000008242.1"/>
    <property type="gene ID" value="ENSGWIG00000004861.1"/>
</dbReference>
<dbReference type="GO" id="GO:0042742">
    <property type="term" value="P:defense response to bacterium"/>
    <property type="evidence" value="ECO:0007669"/>
    <property type="project" value="TreeGrafter"/>
</dbReference>
<dbReference type="PANTHER" id="PTHR31463">
    <property type="entry name" value="MACROPHAGE-EXPRESSED GENE 1 PROTEIN"/>
    <property type="match status" value="1"/>
</dbReference>
<comment type="subcellular location">
    <subcellularLocation>
        <location evidence="1">Cytoplasmic vesicle</location>
        <location evidence="1">Phagosome membrane</location>
        <topology evidence="1">Multi-pass membrane protein</topology>
    </subcellularLocation>
</comment>
<keyword evidence="14" id="KW-0325">Glycoprotein</keyword>
<dbReference type="Proteomes" id="UP000694680">
    <property type="component" value="Chromosome 9"/>
</dbReference>
<keyword evidence="5" id="KW-0399">Innate immunity</keyword>
<keyword evidence="7 21" id="KW-0732">Signal</keyword>
<dbReference type="GeneID" id="114469888"/>
<evidence type="ECO:0000256" key="5">
    <source>
        <dbReference type="ARBA" id="ARBA00022588"/>
    </source>
</evidence>
<keyword evidence="4" id="KW-1134">Transmembrane beta strand</keyword>
<reference evidence="23" key="1">
    <citation type="submission" date="2020-06" db="EMBL/GenBank/DDBJ databases">
        <authorList>
            <consortium name="Wellcome Sanger Institute Data Sharing"/>
        </authorList>
    </citation>
    <scope>NUCLEOTIDE SEQUENCE [LARGE SCALE GENOMIC DNA]</scope>
</reference>
<evidence type="ECO:0000256" key="17">
    <source>
        <dbReference type="ARBA" id="ARBA00045657"/>
    </source>
</evidence>
<dbReference type="OrthoDB" id="5950457at2759"/>
<evidence type="ECO:0000256" key="12">
    <source>
        <dbReference type="ARBA" id="ARBA00023136"/>
    </source>
</evidence>
<feature type="compositionally biased region" description="Basic and acidic residues" evidence="19">
    <location>
        <begin position="695"/>
        <end position="707"/>
    </location>
</feature>
<evidence type="ECO:0000256" key="11">
    <source>
        <dbReference type="ARBA" id="ARBA00023130"/>
    </source>
</evidence>
<sequence length="707" mass="78739">MLKTPLTLLALSLLHVCAPVPIDRPTNWLRQCRASTNPSITALEVLPGGGWDNLRNLDMGRVMNLSYSQCQTTEDGRYLIPDEVFVIPQKQTGVETSSEIIRSFLAQKSVTSNTINADISFIPVLNGKFSKENMRMKTHQVKEFTTMTRVQVRNFIYTVKAYSDFRLDARFATLAVEIADAIETNQTKYADYLSEKMVVDYGTHVIISVDAGATLVQEDYLSSSYVPDNASQISIVEASAGLNFFNILKFDIDDGSSQKSSSLQTYESNIQYSLIQSHGATPFYPGITLQKWQESIQNNLVAIDRSGVPLDYVINVNTLPDLPPSTIYKVSRKVSEAIERYYRINTRPGCVDINSKNFNFQANVDDKSCEGAATNLSFGGVYQQCVNLSPDADPLCEALAQKNPDTRDFSCRPPYTPTLLRSEVRKQAYTKNDCFEQSHDCGFLGLWTCHKTVCVTNVHVRSARVDTYWCSVNRKAPESSGFLFGGFYTSNNENPVTKAKNCPSNFIPVKFLSDGQVICVSNDYEMATRDAIQFGGLFSCQANNPLANNQPRCPPNFSQHMATISDGCEILYCVKSGLFTGGDLKPIRLPPFTQSPPLATLSNNSELLMTDGDRRWIKLGQNKKWKLATPQEVRDFMLELHPELKPMTGGKKAGIACGAIIGLIVVVVVPVVLVRRRLRRQGTDEMPLHYQTPGHRQDNSGTDENRG</sequence>
<accession>A0A8C5DKH6</accession>
<protein>
    <recommendedName>
        <fullName evidence="3">Macrophage-expressed gene 1 protein</fullName>
    </recommendedName>
    <alternativeName>
        <fullName evidence="16">Perforin-2</fullName>
    </alternativeName>
</protein>
<evidence type="ECO:0000256" key="19">
    <source>
        <dbReference type="SAM" id="MobiDB-lite"/>
    </source>
</evidence>
<evidence type="ECO:0000256" key="3">
    <source>
        <dbReference type="ARBA" id="ARBA00021365"/>
    </source>
</evidence>
<keyword evidence="12 20" id="KW-0472">Membrane</keyword>
<dbReference type="PANTHER" id="PTHR31463:SF4">
    <property type="entry name" value="MACROPHAGE-EXPRESSED GENE 1 PROTEIN"/>
    <property type="match status" value="1"/>
</dbReference>
<keyword evidence="13" id="KW-1015">Disulfide bond</keyword>
<evidence type="ECO:0000313" key="23">
    <source>
        <dbReference type="Ensembl" id="ENSGWIP00000008242.1"/>
    </source>
</evidence>
<evidence type="ECO:0000259" key="22">
    <source>
        <dbReference type="PROSITE" id="PS51412"/>
    </source>
</evidence>
<keyword evidence="11" id="KW-1064">Adaptive immunity</keyword>
<dbReference type="CDD" id="cd22579">
    <property type="entry name" value="MPEG1_P2"/>
    <property type="match status" value="1"/>
</dbReference>
<reference evidence="23" key="3">
    <citation type="submission" date="2025-09" db="UniProtKB">
        <authorList>
            <consortium name="Ensembl"/>
        </authorList>
    </citation>
    <scope>IDENTIFICATION</scope>
</reference>
<evidence type="ECO:0000256" key="8">
    <source>
        <dbReference type="ARBA" id="ARBA00022843"/>
    </source>
</evidence>
<evidence type="ECO:0000256" key="13">
    <source>
        <dbReference type="ARBA" id="ARBA00023157"/>
    </source>
</evidence>
<evidence type="ECO:0000256" key="18">
    <source>
        <dbReference type="ARBA" id="ARBA00045689"/>
    </source>
</evidence>
<feature type="chain" id="PRO_5034234789" description="Macrophage-expressed gene 1 protein" evidence="21">
    <location>
        <begin position="20"/>
        <end position="707"/>
    </location>
</feature>
<dbReference type="PROSITE" id="PS51412">
    <property type="entry name" value="MACPF_2"/>
    <property type="match status" value="1"/>
</dbReference>
<dbReference type="GO" id="GO:0030670">
    <property type="term" value="C:phagocytic vesicle membrane"/>
    <property type="evidence" value="ECO:0007669"/>
    <property type="project" value="UniProtKB-SubCell"/>
</dbReference>
<evidence type="ECO:0000256" key="1">
    <source>
        <dbReference type="ARBA" id="ARBA00004265"/>
    </source>
</evidence>
<comment type="function">
    <text evidence="17">Pore-forming protein that plays a central role in antigen cross-presentation in dendritic cells by mediating delivery of antigens for cross-presentation. Dendritic cells bridge innate and adaptive immunity by capturing exogenous antigens on MHC class-I molecules and presenting them to naive CD8(+) T-cells. Acts by forming a pore in antigen-containing compartments, promoting the release of antigens into the cytosol, enabling generation of MHCI:peptide complexes and T-cell priming.</text>
</comment>
<keyword evidence="24" id="KW-1185">Reference proteome</keyword>
<dbReference type="Pfam" id="PF01823">
    <property type="entry name" value="MACPF"/>
    <property type="match status" value="1"/>
</dbReference>
<evidence type="ECO:0000256" key="9">
    <source>
        <dbReference type="ARBA" id="ARBA00022859"/>
    </source>
</evidence>
<keyword evidence="9" id="KW-0391">Immunity</keyword>
<evidence type="ECO:0000256" key="14">
    <source>
        <dbReference type="ARBA" id="ARBA00023180"/>
    </source>
</evidence>
<evidence type="ECO:0000256" key="15">
    <source>
        <dbReference type="ARBA" id="ARBA00023329"/>
    </source>
</evidence>
<evidence type="ECO:0000256" key="6">
    <source>
        <dbReference type="ARBA" id="ARBA00022692"/>
    </source>
</evidence>
<comment type="function">
    <text evidence="18">Pore-forming protein involved in both innate and adaptive immunity. Plays a central role in antigen cross-presentation in dendritic cells by forming a pore in antigen-containing compartments, thereby promoting delivery of antigens for cross-presentation. Also involved in innate immune response following bacterial infection; shows antibacterial activity against a wide spectrum of Gram-positive, Gram-negative and acid-fast bacteria. Reduces the viability of the intracytosolic pathogen L.monocytogenes by inhibiting acidification of the phagocytic vacuole of host cells which restricts bacterial translocation from the vacuole to the cytosol. Required for the antibacterial activity of reactive oxygen species and nitric oxide.</text>
</comment>
<dbReference type="GO" id="GO:0045087">
    <property type="term" value="P:innate immune response"/>
    <property type="evidence" value="ECO:0007669"/>
    <property type="project" value="UniProtKB-KW"/>
</dbReference>
<keyword evidence="6 20" id="KW-0812">Transmembrane</keyword>
<proteinExistence type="inferred from homology"/>
<dbReference type="SMART" id="SM00457">
    <property type="entry name" value="MACPF"/>
    <property type="match status" value="1"/>
</dbReference>
<feature type="region of interest" description="Disordered" evidence="19">
    <location>
        <begin position="684"/>
        <end position="707"/>
    </location>
</feature>
<evidence type="ECO:0000256" key="7">
    <source>
        <dbReference type="ARBA" id="ARBA00022729"/>
    </source>
</evidence>
<dbReference type="AlphaFoldDB" id="A0A8C5DKH6"/>
<evidence type="ECO:0000313" key="24">
    <source>
        <dbReference type="Proteomes" id="UP000694680"/>
    </source>
</evidence>
<evidence type="ECO:0000256" key="2">
    <source>
        <dbReference type="ARBA" id="ARBA00007256"/>
    </source>
</evidence>
<evidence type="ECO:0000256" key="16">
    <source>
        <dbReference type="ARBA" id="ARBA00030728"/>
    </source>
</evidence>
<name>A0A8C5DKH6_GOUWI</name>
<evidence type="ECO:0000256" key="21">
    <source>
        <dbReference type="SAM" id="SignalP"/>
    </source>
</evidence>
<dbReference type="InterPro" id="IPR020864">
    <property type="entry name" value="MACPF"/>
</dbReference>
<feature type="signal peptide" evidence="21">
    <location>
        <begin position="1"/>
        <end position="19"/>
    </location>
</feature>
<gene>
    <name evidence="23" type="primary">LOC114469888</name>
</gene>
<evidence type="ECO:0000256" key="20">
    <source>
        <dbReference type="SAM" id="Phobius"/>
    </source>
</evidence>
<keyword evidence="8" id="KW-0832">Ubl conjugation</keyword>